<protein>
    <submittedName>
        <fullName evidence="2">Uncharacterized protein</fullName>
    </submittedName>
</protein>
<keyword evidence="3" id="KW-1185">Reference proteome</keyword>
<feature type="region of interest" description="Disordered" evidence="1">
    <location>
        <begin position="285"/>
        <end position="328"/>
    </location>
</feature>
<dbReference type="EMBL" id="MBFU01000604">
    <property type="protein sequence ID" value="PVZ97985.1"/>
    <property type="molecule type" value="Genomic_DNA"/>
</dbReference>
<accession>A0A2U1IYU4</accession>
<evidence type="ECO:0000313" key="3">
    <source>
        <dbReference type="Proteomes" id="UP000245591"/>
    </source>
</evidence>
<name>A0A2U1IYU4_SMIAN</name>
<gene>
    <name evidence="2" type="ORF">BB558_006025</name>
</gene>
<reference evidence="2 3" key="1">
    <citation type="journal article" date="2018" name="MBio">
        <title>Comparative Genomics Reveals the Core Gene Toolbox for the Fungus-Insect Symbiosis.</title>
        <authorList>
            <person name="Wang Y."/>
            <person name="Stata M."/>
            <person name="Wang W."/>
            <person name="Stajich J.E."/>
            <person name="White M.M."/>
            <person name="Moncalvo J.M."/>
        </authorList>
    </citation>
    <scope>NUCLEOTIDE SEQUENCE [LARGE SCALE GENOMIC DNA]</scope>
    <source>
        <strain evidence="2 3">AUS-126-30</strain>
    </source>
</reference>
<proteinExistence type="predicted"/>
<evidence type="ECO:0000256" key="1">
    <source>
        <dbReference type="SAM" id="MobiDB-lite"/>
    </source>
</evidence>
<dbReference type="Proteomes" id="UP000245591">
    <property type="component" value="Unassembled WGS sequence"/>
</dbReference>
<comment type="caution">
    <text evidence="2">The sequence shown here is derived from an EMBL/GenBank/DDBJ whole genome shotgun (WGS) entry which is preliminary data.</text>
</comment>
<feature type="region of interest" description="Disordered" evidence="1">
    <location>
        <begin position="242"/>
        <end position="261"/>
    </location>
</feature>
<evidence type="ECO:0000313" key="2">
    <source>
        <dbReference type="EMBL" id="PVZ97985.1"/>
    </source>
</evidence>
<sequence length="341" mass="38262">MGIKLNTHTAKKEKQLLEARQQVIDFSSIGIHIKELSRGFSQMKNPCHQQQTATSNIDPAAACIPVVVKRRSIEAIPSTVVGTKKQTIIKTAGSDQTTIQIVDTDPRTTNIDQIIRPALAKTVVRGFKWAKKRIKADRLSIRWDISKKFLIGEKFGKNEKITKKFRKTKNTKKNFVDILQVPGKNFEPIGGRKIFYFKNGFRTHQNVENNKKNIISITTKNFWDRSDKVTKKLLVLKKSTTQNSPAANKTKIGTPMPTRQEHMVPSNFKRVISNTIHKTVTAYTEEGIRSSESPPGSHQRHGSRIFGVGDHTGGPGHGHNIRVTDFCQGGNNQDFSALDIT</sequence>
<organism evidence="2 3">
    <name type="scientific">Smittium angustum</name>
    <dbReference type="NCBI Taxonomy" id="133377"/>
    <lineage>
        <taxon>Eukaryota</taxon>
        <taxon>Fungi</taxon>
        <taxon>Fungi incertae sedis</taxon>
        <taxon>Zoopagomycota</taxon>
        <taxon>Kickxellomycotina</taxon>
        <taxon>Harpellomycetes</taxon>
        <taxon>Harpellales</taxon>
        <taxon>Legeriomycetaceae</taxon>
        <taxon>Smittium</taxon>
    </lineage>
</organism>
<dbReference type="AlphaFoldDB" id="A0A2U1IYU4"/>